<evidence type="ECO:0000259" key="1">
    <source>
        <dbReference type="PROSITE" id="PS50112"/>
    </source>
</evidence>
<dbReference type="Pfam" id="PF00990">
    <property type="entry name" value="GGDEF"/>
    <property type="match status" value="1"/>
</dbReference>
<dbReference type="NCBIfam" id="TIGR00229">
    <property type="entry name" value="sensory_box"/>
    <property type="match status" value="1"/>
</dbReference>
<dbReference type="InterPro" id="IPR043128">
    <property type="entry name" value="Rev_trsase/Diguanyl_cyclase"/>
</dbReference>
<dbReference type="PROSITE" id="PS50887">
    <property type="entry name" value="GGDEF"/>
    <property type="match status" value="1"/>
</dbReference>
<dbReference type="EMBL" id="JBHUDE010000133">
    <property type="protein sequence ID" value="MFD1608783.1"/>
    <property type="molecule type" value="Genomic_DNA"/>
</dbReference>
<evidence type="ECO:0000259" key="4">
    <source>
        <dbReference type="PROSITE" id="PS50887"/>
    </source>
</evidence>
<dbReference type="SMART" id="SM00052">
    <property type="entry name" value="EAL"/>
    <property type="match status" value="1"/>
</dbReference>
<dbReference type="InterPro" id="IPR000160">
    <property type="entry name" value="GGDEF_dom"/>
</dbReference>
<dbReference type="NCBIfam" id="TIGR00254">
    <property type="entry name" value="GGDEF"/>
    <property type="match status" value="1"/>
</dbReference>
<evidence type="ECO:0000313" key="5">
    <source>
        <dbReference type="EMBL" id="MFD1608783.1"/>
    </source>
</evidence>
<keyword evidence="6" id="KW-1185">Reference proteome</keyword>
<evidence type="ECO:0000313" key="6">
    <source>
        <dbReference type="Proteomes" id="UP001597221"/>
    </source>
</evidence>
<dbReference type="PANTHER" id="PTHR44757:SF2">
    <property type="entry name" value="BIOFILM ARCHITECTURE MAINTENANCE PROTEIN MBAA"/>
    <property type="match status" value="1"/>
</dbReference>
<dbReference type="Proteomes" id="UP001597221">
    <property type="component" value="Unassembled WGS sequence"/>
</dbReference>
<name>A0ABW4HT17_9BACI</name>
<feature type="domain" description="PAC" evidence="2">
    <location>
        <begin position="81"/>
        <end position="133"/>
    </location>
</feature>
<dbReference type="Gene3D" id="3.30.450.20">
    <property type="entry name" value="PAS domain"/>
    <property type="match status" value="1"/>
</dbReference>
<feature type="domain" description="GGDEF" evidence="4">
    <location>
        <begin position="162"/>
        <end position="299"/>
    </location>
</feature>
<protein>
    <submittedName>
        <fullName evidence="5">EAL domain-containing protein</fullName>
    </submittedName>
</protein>
<dbReference type="Pfam" id="PF13426">
    <property type="entry name" value="PAS_9"/>
    <property type="match status" value="1"/>
</dbReference>
<accession>A0ABW4HT17</accession>
<dbReference type="CDD" id="cd01948">
    <property type="entry name" value="EAL"/>
    <property type="match status" value="1"/>
</dbReference>
<dbReference type="InterPro" id="IPR035965">
    <property type="entry name" value="PAS-like_dom_sf"/>
</dbReference>
<dbReference type="Gene3D" id="3.30.70.270">
    <property type="match status" value="1"/>
</dbReference>
<dbReference type="PROSITE" id="PS50883">
    <property type="entry name" value="EAL"/>
    <property type="match status" value="1"/>
</dbReference>
<dbReference type="Gene3D" id="3.20.20.450">
    <property type="entry name" value="EAL domain"/>
    <property type="match status" value="1"/>
</dbReference>
<dbReference type="Pfam" id="PF00563">
    <property type="entry name" value="EAL"/>
    <property type="match status" value="1"/>
</dbReference>
<dbReference type="CDD" id="cd00130">
    <property type="entry name" value="PAS"/>
    <property type="match status" value="1"/>
</dbReference>
<dbReference type="PANTHER" id="PTHR44757">
    <property type="entry name" value="DIGUANYLATE CYCLASE DGCP"/>
    <property type="match status" value="1"/>
</dbReference>
<dbReference type="InterPro" id="IPR052155">
    <property type="entry name" value="Biofilm_reg_signaling"/>
</dbReference>
<dbReference type="InterPro" id="IPR029787">
    <property type="entry name" value="Nucleotide_cyclase"/>
</dbReference>
<dbReference type="SUPFAM" id="SSF55785">
    <property type="entry name" value="PYP-like sensor domain (PAS domain)"/>
    <property type="match status" value="1"/>
</dbReference>
<dbReference type="InterPro" id="IPR000014">
    <property type="entry name" value="PAS"/>
</dbReference>
<dbReference type="InterPro" id="IPR000700">
    <property type="entry name" value="PAS-assoc_C"/>
</dbReference>
<feature type="domain" description="PAS" evidence="1">
    <location>
        <begin position="27"/>
        <end position="76"/>
    </location>
</feature>
<evidence type="ECO:0000259" key="3">
    <source>
        <dbReference type="PROSITE" id="PS50883"/>
    </source>
</evidence>
<dbReference type="InterPro" id="IPR001610">
    <property type="entry name" value="PAC"/>
</dbReference>
<comment type="caution">
    <text evidence="5">The sequence shown here is derived from an EMBL/GenBank/DDBJ whole genome shotgun (WGS) entry which is preliminary data.</text>
</comment>
<feature type="domain" description="EAL" evidence="3">
    <location>
        <begin position="308"/>
        <end position="559"/>
    </location>
</feature>
<gene>
    <name evidence="5" type="ORF">ACFSBH_14250</name>
</gene>
<evidence type="ECO:0000259" key="2">
    <source>
        <dbReference type="PROSITE" id="PS50113"/>
    </source>
</evidence>
<reference evidence="6" key="1">
    <citation type="journal article" date="2019" name="Int. J. Syst. Evol. Microbiol.">
        <title>The Global Catalogue of Microorganisms (GCM) 10K type strain sequencing project: providing services to taxonomists for standard genome sequencing and annotation.</title>
        <authorList>
            <consortium name="The Broad Institute Genomics Platform"/>
            <consortium name="The Broad Institute Genome Sequencing Center for Infectious Disease"/>
            <person name="Wu L."/>
            <person name="Ma J."/>
        </authorList>
    </citation>
    <scope>NUCLEOTIDE SEQUENCE [LARGE SCALE GENOMIC DNA]</scope>
    <source>
        <strain evidence="6">CGMCC 1.12376</strain>
    </source>
</reference>
<dbReference type="SUPFAM" id="SSF55073">
    <property type="entry name" value="Nucleotide cyclase"/>
    <property type="match status" value="1"/>
</dbReference>
<proteinExistence type="predicted"/>
<dbReference type="SUPFAM" id="SSF141868">
    <property type="entry name" value="EAL domain-like"/>
    <property type="match status" value="1"/>
</dbReference>
<dbReference type="SMART" id="SM00267">
    <property type="entry name" value="GGDEF"/>
    <property type="match status" value="1"/>
</dbReference>
<dbReference type="InterPro" id="IPR001633">
    <property type="entry name" value="EAL_dom"/>
</dbReference>
<dbReference type="CDD" id="cd01949">
    <property type="entry name" value="GGDEF"/>
    <property type="match status" value="1"/>
</dbReference>
<dbReference type="InterPro" id="IPR035919">
    <property type="entry name" value="EAL_sf"/>
</dbReference>
<sequence>MDEIVKITYRERIQYDIEEAINDMMMIVVFDYHGNIQYVNDKFTEVTNYAKEEMLGNSFGNFFTSEISENLTHTIEDEKKWAGELKQKKKDGTYYWSDITISPIMNKITGDKHYVLLQREITERKEHEQMIEKLAYVDPLTSLPNRNQITRWINDCHHAADKEITVFFIDIDRFKIINDNFGHDVGDQVLITISERLKACIQDKDFIFRYDGEEFILLLENQSMEDINNKLNQLLAAIRKPICVDNLELLVTASIGISRGFPFSGDEEIPSIENLIKKADTAMYHAKKQGRNQFHFHTDNQERELERTYQIELEIHEALERNEFSLVYQPLINLRTNKIVGVESLLRWDNRLLGRISPAEFIPILEETGLIIPVGKWILQSVSIQMKSWQEQGLFLQRVSVNVSPIQFQDPYFVADLKKILHKAEVDPSYLELEITEGTLLDIDDSAKKLHDLQDLGVKVSIDDFGTGYSSLSYLKQLPIDTLKIDKSFIDDLDRDGKIIVNTIISMGKNLQFRVIAEGIENSDQFKYLKQQQCHEGQGYFFSRPVESDKIEELYYSLQ</sequence>
<dbReference type="SMART" id="SM00086">
    <property type="entry name" value="PAC"/>
    <property type="match status" value="1"/>
</dbReference>
<dbReference type="RefSeq" id="WP_379598194.1">
    <property type="nucleotide sequence ID" value="NZ_JBHUDE010000133.1"/>
</dbReference>
<dbReference type="PROSITE" id="PS50112">
    <property type="entry name" value="PAS"/>
    <property type="match status" value="1"/>
</dbReference>
<dbReference type="SMART" id="SM00091">
    <property type="entry name" value="PAS"/>
    <property type="match status" value="1"/>
</dbReference>
<dbReference type="PROSITE" id="PS50113">
    <property type="entry name" value="PAC"/>
    <property type="match status" value="1"/>
</dbReference>
<organism evidence="5 6">
    <name type="scientific">Oceanobacillus luteolus</name>
    <dbReference type="NCBI Taxonomy" id="1274358"/>
    <lineage>
        <taxon>Bacteria</taxon>
        <taxon>Bacillati</taxon>
        <taxon>Bacillota</taxon>
        <taxon>Bacilli</taxon>
        <taxon>Bacillales</taxon>
        <taxon>Bacillaceae</taxon>
        <taxon>Oceanobacillus</taxon>
    </lineage>
</organism>